<dbReference type="EMBL" id="CP069041">
    <property type="protein sequence ID" value="QRD05989.1"/>
    <property type="molecule type" value="Genomic_DNA"/>
</dbReference>
<feature type="region of interest" description="Disordered" evidence="1">
    <location>
        <begin position="46"/>
        <end position="111"/>
    </location>
</feature>
<accession>A0A7U2IA02</accession>
<dbReference type="VEuPathDB" id="FungiDB:JI435_134080"/>
<evidence type="ECO:0000256" key="1">
    <source>
        <dbReference type="SAM" id="MobiDB-lite"/>
    </source>
</evidence>
<sequence>MASSRGSYWLLDDRYKATAPTSRPTPLPEATYNYESPYCKTLKTLAKQEVDSDEDSSRSVFNPFKGEDQARNSDPFGRDRVLDLHCRPQPRSAPASVDPLPPEPRARSVHQQAYERLDAKKRKINEEKRQIMEEQRRIRIWAGKRRDQLKTARELVRRAEAEKQIALANARSYTGIRAIRPGR</sequence>
<protein>
    <submittedName>
        <fullName evidence="2">Uncharacterized protein</fullName>
    </submittedName>
</protein>
<feature type="region of interest" description="Disordered" evidence="1">
    <location>
        <begin position="14"/>
        <end position="34"/>
    </location>
</feature>
<keyword evidence="3" id="KW-1185">Reference proteome</keyword>
<name>A0A7U2IA02_PHANO</name>
<dbReference type="AlphaFoldDB" id="A0A7U2IA02"/>
<evidence type="ECO:0000313" key="2">
    <source>
        <dbReference type="EMBL" id="QRD05989.1"/>
    </source>
</evidence>
<reference evidence="3" key="1">
    <citation type="journal article" date="2021" name="BMC Genomics">
        <title>Chromosome-level genome assembly and manually-curated proteome of model necrotroph Parastagonospora nodorum Sn15 reveals a genome-wide trove of candidate effector homologs, and redundancy of virulence-related functions within an accessory chromosome.</title>
        <authorList>
            <person name="Bertazzoni S."/>
            <person name="Jones D.A.B."/>
            <person name="Phan H.T."/>
            <person name="Tan K.-C."/>
            <person name="Hane J.K."/>
        </authorList>
    </citation>
    <scope>NUCLEOTIDE SEQUENCE [LARGE SCALE GENOMIC DNA]</scope>
    <source>
        <strain evidence="3">SN15 / ATCC MYA-4574 / FGSC 10173)</strain>
    </source>
</reference>
<organism evidence="2 3">
    <name type="scientific">Phaeosphaeria nodorum (strain SN15 / ATCC MYA-4574 / FGSC 10173)</name>
    <name type="common">Glume blotch fungus</name>
    <name type="synonym">Parastagonospora nodorum</name>
    <dbReference type="NCBI Taxonomy" id="321614"/>
    <lineage>
        <taxon>Eukaryota</taxon>
        <taxon>Fungi</taxon>
        <taxon>Dikarya</taxon>
        <taxon>Ascomycota</taxon>
        <taxon>Pezizomycotina</taxon>
        <taxon>Dothideomycetes</taxon>
        <taxon>Pleosporomycetidae</taxon>
        <taxon>Pleosporales</taxon>
        <taxon>Pleosporineae</taxon>
        <taxon>Phaeosphaeriaceae</taxon>
        <taxon>Parastagonospora</taxon>
    </lineage>
</organism>
<evidence type="ECO:0000313" key="3">
    <source>
        <dbReference type="Proteomes" id="UP000663193"/>
    </source>
</evidence>
<dbReference type="Proteomes" id="UP000663193">
    <property type="component" value="Chromosome 19"/>
</dbReference>
<gene>
    <name evidence="2" type="ORF">JI435_134080</name>
</gene>
<feature type="compositionally biased region" description="Basic and acidic residues" evidence="1">
    <location>
        <begin position="65"/>
        <end position="86"/>
    </location>
</feature>
<proteinExistence type="predicted"/>